<dbReference type="AlphaFoldDB" id="A0A0A9DZQ2"/>
<sequence length="49" mass="5830">MHDPFLFRCLVLFSLVSLCINVIDLTCLKINENVTLIRRQYLQRQNTHP</sequence>
<name>A0A0A9DZQ2_ARUDO</name>
<protein>
    <submittedName>
        <fullName evidence="1">Uncharacterized protein</fullName>
    </submittedName>
</protein>
<reference evidence="1" key="2">
    <citation type="journal article" date="2015" name="Data Brief">
        <title>Shoot transcriptome of the giant reed, Arundo donax.</title>
        <authorList>
            <person name="Barrero R.A."/>
            <person name="Guerrero F.D."/>
            <person name="Moolhuijzen P."/>
            <person name="Goolsby J.A."/>
            <person name="Tidwell J."/>
            <person name="Bellgard S.E."/>
            <person name="Bellgard M.I."/>
        </authorList>
    </citation>
    <scope>NUCLEOTIDE SEQUENCE</scope>
    <source>
        <tissue evidence="1">Shoot tissue taken approximately 20 cm above the soil surface</tissue>
    </source>
</reference>
<organism evidence="1">
    <name type="scientific">Arundo donax</name>
    <name type="common">Giant reed</name>
    <name type="synonym">Donax arundinaceus</name>
    <dbReference type="NCBI Taxonomy" id="35708"/>
    <lineage>
        <taxon>Eukaryota</taxon>
        <taxon>Viridiplantae</taxon>
        <taxon>Streptophyta</taxon>
        <taxon>Embryophyta</taxon>
        <taxon>Tracheophyta</taxon>
        <taxon>Spermatophyta</taxon>
        <taxon>Magnoliopsida</taxon>
        <taxon>Liliopsida</taxon>
        <taxon>Poales</taxon>
        <taxon>Poaceae</taxon>
        <taxon>PACMAD clade</taxon>
        <taxon>Arundinoideae</taxon>
        <taxon>Arundineae</taxon>
        <taxon>Arundo</taxon>
    </lineage>
</organism>
<evidence type="ECO:0000313" key="1">
    <source>
        <dbReference type="EMBL" id="JAD92193.1"/>
    </source>
</evidence>
<accession>A0A0A9DZQ2</accession>
<dbReference type="EMBL" id="GBRH01205702">
    <property type="protein sequence ID" value="JAD92193.1"/>
    <property type="molecule type" value="Transcribed_RNA"/>
</dbReference>
<reference evidence="1" key="1">
    <citation type="submission" date="2014-09" db="EMBL/GenBank/DDBJ databases">
        <authorList>
            <person name="Magalhaes I.L.F."/>
            <person name="Oliveira U."/>
            <person name="Santos F.R."/>
            <person name="Vidigal T.H.D.A."/>
            <person name="Brescovit A.D."/>
            <person name="Santos A.J."/>
        </authorList>
    </citation>
    <scope>NUCLEOTIDE SEQUENCE</scope>
    <source>
        <tissue evidence="1">Shoot tissue taken approximately 20 cm above the soil surface</tissue>
    </source>
</reference>
<proteinExistence type="predicted"/>